<dbReference type="Gene3D" id="3.40.850.10">
    <property type="entry name" value="Kinesin motor domain"/>
    <property type="match status" value="1"/>
</dbReference>
<dbReference type="PROSITE" id="PS50067">
    <property type="entry name" value="KINESIN_MOTOR_2"/>
    <property type="match status" value="1"/>
</dbReference>
<evidence type="ECO:0000313" key="7">
    <source>
        <dbReference type="EMBL" id="KPM34562.1"/>
    </source>
</evidence>
<proteinExistence type="inferred from homology"/>
<dbReference type="GO" id="GO:0005524">
    <property type="term" value="F:ATP binding"/>
    <property type="evidence" value="ECO:0007669"/>
    <property type="project" value="UniProtKB-UniRule"/>
</dbReference>
<dbReference type="InterPro" id="IPR027640">
    <property type="entry name" value="Kinesin-like_fam"/>
</dbReference>
<dbReference type="OrthoDB" id="3176171at2759"/>
<dbReference type="GO" id="GO:0003777">
    <property type="term" value="F:microtubule motor activity"/>
    <property type="evidence" value="ECO:0007669"/>
    <property type="project" value="InterPro"/>
</dbReference>
<dbReference type="GO" id="GO:0005875">
    <property type="term" value="C:microtubule associated complex"/>
    <property type="evidence" value="ECO:0007669"/>
    <property type="project" value="TreeGrafter"/>
</dbReference>
<organism evidence="7 8">
    <name type="scientific">Neonectria ditissima</name>
    <dbReference type="NCBI Taxonomy" id="78410"/>
    <lineage>
        <taxon>Eukaryota</taxon>
        <taxon>Fungi</taxon>
        <taxon>Dikarya</taxon>
        <taxon>Ascomycota</taxon>
        <taxon>Pezizomycotina</taxon>
        <taxon>Sordariomycetes</taxon>
        <taxon>Hypocreomycetidae</taxon>
        <taxon>Hypocreales</taxon>
        <taxon>Nectriaceae</taxon>
        <taxon>Neonectria</taxon>
    </lineage>
</organism>
<evidence type="ECO:0000256" key="3">
    <source>
        <dbReference type="PROSITE-ProRule" id="PRU00283"/>
    </source>
</evidence>
<dbReference type="PANTHER" id="PTHR47969:SF9">
    <property type="entry name" value="KINESIN-LIKE PROTEIN"/>
    <property type="match status" value="1"/>
</dbReference>
<evidence type="ECO:0000259" key="6">
    <source>
        <dbReference type="PROSITE" id="PS50067"/>
    </source>
</evidence>
<dbReference type="GO" id="GO:0007052">
    <property type="term" value="P:mitotic spindle organization"/>
    <property type="evidence" value="ECO:0007669"/>
    <property type="project" value="TreeGrafter"/>
</dbReference>
<dbReference type="GO" id="GO:0007018">
    <property type="term" value="P:microtubule-based movement"/>
    <property type="evidence" value="ECO:0007669"/>
    <property type="project" value="InterPro"/>
</dbReference>
<protein>
    <recommendedName>
        <fullName evidence="4">Kinesin-like protein</fullName>
    </recommendedName>
</protein>
<dbReference type="AlphaFoldDB" id="A0A0P7B448"/>
<dbReference type="PRINTS" id="PR00380">
    <property type="entry name" value="KINESINHEAVY"/>
</dbReference>
<evidence type="ECO:0000256" key="5">
    <source>
        <dbReference type="SAM" id="MobiDB-lite"/>
    </source>
</evidence>
<dbReference type="Pfam" id="PF00225">
    <property type="entry name" value="Kinesin"/>
    <property type="match status" value="1"/>
</dbReference>
<dbReference type="InterPro" id="IPR036961">
    <property type="entry name" value="Kinesin_motor_dom_sf"/>
</dbReference>
<keyword evidence="2 3" id="KW-0067">ATP-binding</keyword>
<feature type="domain" description="Kinesin motor" evidence="6">
    <location>
        <begin position="50"/>
        <end position="367"/>
    </location>
</feature>
<dbReference type="InterPro" id="IPR027417">
    <property type="entry name" value="P-loop_NTPase"/>
</dbReference>
<keyword evidence="1 3" id="KW-0547">Nucleotide-binding</keyword>
<dbReference type="Proteomes" id="UP000050424">
    <property type="component" value="Unassembled WGS sequence"/>
</dbReference>
<dbReference type="PROSITE" id="PS00411">
    <property type="entry name" value="KINESIN_MOTOR_1"/>
    <property type="match status" value="1"/>
</dbReference>
<dbReference type="InterPro" id="IPR001752">
    <property type="entry name" value="Kinesin_motor_dom"/>
</dbReference>
<dbReference type="GO" id="GO:0005874">
    <property type="term" value="C:microtubule"/>
    <property type="evidence" value="ECO:0007669"/>
    <property type="project" value="UniProtKB-KW"/>
</dbReference>
<gene>
    <name evidence="7" type="ORF">AK830_g12010</name>
</gene>
<reference evidence="7 8" key="1">
    <citation type="submission" date="2015-09" db="EMBL/GenBank/DDBJ databases">
        <title>Draft genome of a European isolate of the apple canker pathogen Neonectria ditissima.</title>
        <authorList>
            <person name="Gomez-Cortecero A."/>
            <person name="Harrison R.J."/>
            <person name="Armitage A.D."/>
        </authorList>
    </citation>
    <scope>NUCLEOTIDE SEQUENCE [LARGE SCALE GENOMIC DNA]</scope>
    <source>
        <strain evidence="7 8">R09/05</strain>
    </source>
</reference>
<comment type="similarity">
    <text evidence="3 4">Belongs to the TRAFAC class myosin-kinesin ATPase superfamily. Kinesin family.</text>
</comment>
<dbReference type="InterPro" id="IPR019821">
    <property type="entry name" value="Kinesin_motor_CS"/>
</dbReference>
<dbReference type="STRING" id="78410.A0A0P7B448"/>
<dbReference type="GO" id="GO:0008017">
    <property type="term" value="F:microtubule binding"/>
    <property type="evidence" value="ECO:0007669"/>
    <property type="project" value="InterPro"/>
</dbReference>
<feature type="binding site" evidence="3">
    <location>
        <begin position="130"/>
        <end position="137"/>
    </location>
    <ligand>
        <name>ATP</name>
        <dbReference type="ChEBI" id="CHEBI:30616"/>
    </ligand>
</feature>
<dbReference type="EMBL" id="LKCW01000323">
    <property type="protein sequence ID" value="KPM34562.1"/>
    <property type="molecule type" value="Genomic_DNA"/>
</dbReference>
<comment type="caution">
    <text evidence="7">The sequence shown here is derived from an EMBL/GenBank/DDBJ whole genome shotgun (WGS) entry which is preliminary data.</text>
</comment>
<dbReference type="GO" id="GO:0051231">
    <property type="term" value="P:spindle elongation"/>
    <property type="evidence" value="ECO:0007669"/>
    <property type="project" value="TreeGrafter"/>
</dbReference>
<keyword evidence="4" id="KW-0493">Microtubule</keyword>
<sequence>MSSNADSSSDINAEQRAEKHAEWALFENREDHWCPAPETASKVTSITGKNTVVAVRIRPVLEGEAETGGPQAVYARTDTTGIAQTWQNSIFETDRVYHDATTTEFIFDDVVRPLVTEVCNGRNATLFAYGQTGSGKTHTVSQLQNLAAKAIFEENSKFCLSVHMSIIELAGNKAYDLLYEGDLDKGKPVTIIDDGVGGTNLRGADEVAMPNAGTMIKRIETAAARRRTSATDKNSASSRSHAICRIRVRRAGDIEVGELYLVDLAGSEAARDTAAHGKQRVDETRQINSSLSVLSSCIQKKAGFDAGKKHVRVPFRESALTRVLRHIFDPKAIKQCKMVVLACVAPCLEDVKSTKNTFRYAMDCRGMDAKKKVVLYNPTSPTTWKNKQLKDWIKENSGTPAIDADILAPSESGAQIIALAASEFEQRCLKTVGVTSSQASAFQSKLWRMHTDAKGARCKKTPSAANAAPAGRTTSKEPNVKVQSLPFANRIRPGMVVEYKPRITGRETKKPNMGKSDTGEPDVELVMVFSDMSAVDYATHVSLGAPEHPRSRSWSQARITYMCARLIRNHPTAKSGYELQPWDTIAVDAKEMKREVIMAYDQPSRLYFLEI</sequence>
<keyword evidence="8" id="KW-1185">Reference proteome</keyword>
<dbReference type="PANTHER" id="PTHR47969">
    <property type="entry name" value="CHROMOSOME-ASSOCIATED KINESIN KIF4A-RELATED"/>
    <property type="match status" value="1"/>
</dbReference>
<evidence type="ECO:0000256" key="2">
    <source>
        <dbReference type="ARBA" id="ARBA00022840"/>
    </source>
</evidence>
<dbReference type="SUPFAM" id="SSF52540">
    <property type="entry name" value="P-loop containing nucleoside triphosphate hydrolases"/>
    <property type="match status" value="1"/>
</dbReference>
<evidence type="ECO:0000313" key="8">
    <source>
        <dbReference type="Proteomes" id="UP000050424"/>
    </source>
</evidence>
<accession>A0A0P7B448</accession>
<name>A0A0P7B448_9HYPO</name>
<evidence type="ECO:0000256" key="1">
    <source>
        <dbReference type="ARBA" id="ARBA00022741"/>
    </source>
</evidence>
<keyword evidence="3 4" id="KW-0505">Motor protein</keyword>
<evidence type="ECO:0000256" key="4">
    <source>
        <dbReference type="RuleBase" id="RU000394"/>
    </source>
</evidence>
<dbReference type="SMART" id="SM00129">
    <property type="entry name" value="KISc"/>
    <property type="match status" value="1"/>
</dbReference>
<feature type="region of interest" description="Disordered" evidence="5">
    <location>
        <begin position="455"/>
        <end position="479"/>
    </location>
</feature>